<gene>
    <name evidence="2" type="ORF">TRM7615_04070</name>
</gene>
<evidence type="ECO:0000256" key="1">
    <source>
        <dbReference type="ARBA" id="ARBA00022649"/>
    </source>
</evidence>
<evidence type="ECO:0000313" key="2">
    <source>
        <dbReference type="EMBL" id="SPJ30536.1"/>
    </source>
</evidence>
<sequence>MGAIAKRKTSLTLDAEALDHAKELGINVSAVAETALQQAVSEARQKQWLEDNADAFQAQSEWHEANGHPLADIMTSPAGATWKR</sequence>
<dbReference type="Proteomes" id="UP000244898">
    <property type="component" value="Unassembled WGS sequence"/>
</dbReference>
<name>A0A2R8CDJ1_9RHOB</name>
<dbReference type="RefSeq" id="WP_108791107.1">
    <property type="nucleotide sequence ID" value="NZ_ONZG01000012.1"/>
</dbReference>
<dbReference type="Pfam" id="PF07362">
    <property type="entry name" value="CcdA"/>
    <property type="match status" value="1"/>
</dbReference>
<reference evidence="3" key="1">
    <citation type="submission" date="2018-03" db="EMBL/GenBank/DDBJ databases">
        <authorList>
            <person name="Rodrigo-Torres L."/>
            <person name="Arahal R. D."/>
            <person name="Lucena T."/>
        </authorList>
    </citation>
    <scope>NUCLEOTIDE SEQUENCE [LARGE SCALE GENOMIC DNA]</scope>
    <source>
        <strain evidence="3">CECT 7615</strain>
    </source>
</reference>
<protein>
    <recommendedName>
        <fullName evidence="4">Post-segregation antitoxin CcdA</fullName>
    </recommendedName>
</protein>
<keyword evidence="3" id="KW-1185">Reference proteome</keyword>
<organism evidence="2 3">
    <name type="scientific">Falsiruegeria mediterranea M17</name>
    <dbReference type="NCBI Taxonomy" id="1200281"/>
    <lineage>
        <taxon>Bacteria</taxon>
        <taxon>Pseudomonadati</taxon>
        <taxon>Pseudomonadota</taxon>
        <taxon>Alphaproteobacteria</taxon>
        <taxon>Rhodobacterales</taxon>
        <taxon>Roseobacteraceae</taxon>
        <taxon>Falsiruegeria</taxon>
    </lineage>
</organism>
<evidence type="ECO:0000313" key="3">
    <source>
        <dbReference type="Proteomes" id="UP000244898"/>
    </source>
</evidence>
<dbReference type="OrthoDB" id="7191115at2"/>
<proteinExistence type="predicted"/>
<dbReference type="InterPro" id="IPR009956">
    <property type="entry name" value="Post-segregation_anti-tox_CcdA"/>
</dbReference>
<dbReference type="EMBL" id="ONZG01000012">
    <property type="protein sequence ID" value="SPJ30536.1"/>
    <property type="molecule type" value="Genomic_DNA"/>
</dbReference>
<evidence type="ECO:0008006" key="4">
    <source>
        <dbReference type="Google" id="ProtNLM"/>
    </source>
</evidence>
<keyword evidence="1" id="KW-1277">Toxin-antitoxin system</keyword>
<accession>A0A2R8CDJ1</accession>
<dbReference type="AlphaFoldDB" id="A0A2R8CDJ1"/>